<comment type="caution">
    <text evidence="2">The sequence shown here is derived from an EMBL/GenBank/DDBJ whole genome shotgun (WGS) entry which is preliminary data.</text>
</comment>
<dbReference type="EMBL" id="VFYP01000001">
    <property type="protein sequence ID" value="TPP11612.1"/>
    <property type="molecule type" value="Genomic_DNA"/>
</dbReference>
<proteinExistence type="predicted"/>
<feature type="chain" id="PRO_5021271465" description="DUF2125 domain-containing protein" evidence="1">
    <location>
        <begin position="25"/>
        <end position="482"/>
    </location>
</feature>
<evidence type="ECO:0000256" key="1">
    <source>
        <dbReference type="SAM" id="SignalP"/>
    </source>
</evidence>
<dbReference type="RefSeq" id="WP_140828351.1">
    <property type="nucleotide sequence ID" value="NZ_VFYP01000001.1"/>
</dbReference>
<name>A0A504V2E0_9HYPH</name>
<protein>
    <recommendedName>
        <fullName evidence="4">DUF2125 domain-containing protein</fullName>
    </recommendedName>
</protein>
<organism evidence="2 3">
    <name type="scientific">Rhizobium glycinendophyticum</name>
    <dbReference type="NCBI Taxonomy" id="2589807"/>
    <lineage>
        <taxon>Bacteria</taxon>
        <taxon>Pseudomonadati</taxon>
        <taxon>Pseudomonadota</taxon>
        <taxon>Alphaproteobacteria</taxon>
        <taxon>Hyphomicrobiales</taxon>
        <taxon>Rhizobiaceae</taxon>
        <taxon>Rhizobium/Agrobacterium group</taxon>
        <taxon>Rhizobium</taxon>
    </lineage>
</organism>
<feature type="signal peptide" evidence="1">
    <location>
        <begin position="1"/>
        <end position="24"/>
    </location>
</feature>
<keyword evidence="1" id="KW-0732">Signal</keyword>
<keyword evidence="3" id="KW-1185">Reference proteome</keyword>
<evidence type="ECO:0000313" key="3">
    <source>
        <dbReference type="Proteomes" id="UP000316429"/>
    </source>
</evidence>
<evidence type="ECO:0008006" key="4">
    <source>
        <dbReference type="Google" id="ProtNLM"/>
    </source>
</evidence>
<accession>A0A504V2E0</accession>
<gene>
    <name evidence="2" type="ORF">FJQ55_12665</name>
</gene>
<sequence>MTLKSMIRMTVALTAAVFPWTASAETSGEAAAAAVKQKIDAIFPLKGNLATLFTAEPSGNGVDLVFDAPLLLEVFKGFGVTAEGATPFKAHLMPQPDGTYTFDQQEKIAIKGSFPLADKKATFDLRAASVKGTGIADPELRYFKSMDTEITNFWIDYRTPDVSSLRTIDRMTVSQQTSNVANGRMDLVSKTVELGRRDLGTADGMSVERTETTTRIRSMPYRAVQDLLSDWLVQAQQGKAPAAIATSLREDIRLLMPIGTEVAMQGRMEKAQFRQNTANFGLNNVDYDVVWKDLTGPSSIDLQLNLNGIDTAGQLPPSYEQLVPDTITLDATIGTFDVQNAWRYYFSTVDFSEMSRLNTYQQDLVTGYLLPEDKIATKIEGLTVESPLYSARLFGSMSYDMRKAQPLIELRVITPSLDPLIAHFQDRAKVDPQMGQAAFFALMAKGFAGKAGNGSLYWDLAMKEDGRFTINGRDFTPPRATP</sequence>
<dbReference type="AlphaFoldDB" id="A0A504V2E0"/>
<dbReference type="OrthoDB" id="8301995at2"/>
<dbReference type="Proteomes" id="UP000316429">
    <property type="component" value="Unassembled WGS sequence"/>
</dbReference>
<reference evidence="2 3" key="1">
    <citation type="submission" date="2019-06" db="EMBL/GenBank/DDBJ databases">
        <title>Rhizobium sp. CL12 isolated from roots of soybean.</title>
        <authorList>
            <person name="Wang C."/>
        </authorList>
    </citation>
    <scope>NUCLEOTIDE SEQUENCE [LARGE SCALE GENOMIC DNA]</scope>
    <source>
        <strain evidence="2 3">CL12</strain>
    </source>
</reference>
<evidence type="ECO:0000313" key="2">
    <source>
        <dbReference type="EMBL" id="TPP11612.1"/>
    </source>
</evidence>